<evidence type="ECO:0000313" key="2">
    <source>
        <dbReference type="Proteomes" id="UP000029843"/>
    </source>
</evidence>
<reference evidence="1 2" key="1">
    <citation type="submission" date="2014-08" db="EMBL/GenBank/DDBJ databases">
        <title>Genomic and Phenotypic Diversity of Colwellia psychrerythraea strains from Disparate Marine Basins.</title>
        <authorList>
            <person name="Techtmann S.M."/>
            <person name="Stelling S.C."/>
            <person name="Utturkar S.M."/>
            <person name="Alshibli N."/>
            <person name="Harris A."/>
            <person name="Brown S.D."/>
            <person name="Hazen T.C."/>
        </authorList>
    </citation>
    <scope>NUCLEOTIDE SEQUENCE [LARGE SCALE GENOMIC DNA]</scope>
    <source>
        <strain evidence="1 2">ND2E</strain>
    </source>
</reference>
<proteinExistence type="predicted"/>
<name>A0A099KR14_COLPS</name>
<dbReference type="Proteomes" id="UP000029843">
    <property type="component" value="Unassembled WGS sequence"/>
</dbReference>
<protein>
    <submittedName>
        <fullName evidence="1">Uncharacterized protein</fullName>
    </submittedName>
</protein>
<sequence length="77" mass="9324">MLFVASFFKEITLNKKRRLDHESLKHTEILIFKWFGYIDIETTSWLIVSVHTQTSIYTRLTYVPVHLFDHEIELFVH</sequence>
<dbReference type="AlphaFoldDB" id="A0A099KR14"/>
<gene>
    <name evidence="1" type="ORF">ND2E_2863</name>
</gene>
<accession>A0A099KR14</accession>
<evidence type="ECO:0000313" key="1">
    <source>
        <dbReference type="EMBL" id="KGJ92615.1"/>
    </source>
</evidence>
<dbReference type="EMBL" id="JQED01000017">
    <property type="protein sequence ID" value="KGJ92615.1"/>
    <property type="molecule type" value="Genomic_DNA"/>
</dbReference>
<organism evidence="1 2">
    <name type="scientific">Colwellia psychrerythraea</name>
    <name type="common">Vibrio psychroerythus</name>
    <dbReference type="NCBI Taxonomy" id="28229"/>
    <lineage>
        <taxon>Bacteria</taxon>
        <taxon>Pseudomonadati</taxon>
        <taxon>Pseudomonadota</taxon>
        <taxon>Gammaproteobacteria</taxon>
        <taxon>Alteromonadales</taxon>
        <taxon>Colwelliaceae</taxon>
        <taxon>Colwellia</taxon>
    </lineage>
</organism>
<comment type="caution">
    <text evidence="1">The sequence shown here is derived from an EMBL/GenBank/DDBJ whole genome shotgun (WGS) entry which is preliminary data.</text>
</comment>